<organism evidence="2 3">
    <name type="scientific">Athene cunicularia</name>
    <name type="common">Burrowing owl</name>
    <name type="synonym">Speotyto cunicularia</name>
    <dbReference type="NCBI Taxonomy" id="194338"/>
    <lineage>
        <taxon>Eukaryota</taxon>
        <taxon>Metazoa</taxon>
        <taxon>Chordata</taxon>
        <taxon>Craniata</taxon>
        <taxon>Vertebrata</taxon>
        <taxon>Euteleostomi</taxon>
        <taxon>Archelosauria</taxon>
        <taxon>Archosauria</taxon>
        <taxon>Dinosauria</taxon>
        <taxon>Saurischia</taxon>
        <taxon>Theropoda</taxon>
        <taxon>Coelurosauria</taxon>
        <taxon>Aves</taxon>
        <taxon>Neognathae</taxon>
        <taxon>Neoaves</taxon>
        <taxon>Telluraves</taxon>
        <taxon>Strigiformes</taxon>
        <taxon>Strigidae</taxon>
        <taxon>Athene</taxon>
    </lineage>
</organism>
<dbReference type="Ensembl" id="ENSACUT00000009766.1">
    <property type="protein sequence ID" value="ENSACUP00000009147.1"/>
    <property type="gene ID" value="ENSACUG00000006196.1"/>
</dbReference>
<comment type="similarity">
    <text evidence="1">Belongs to the MIF family.</text>
</comment>
<protein>
    <submittedName>
        <fullName evidence="2">Uncharacterized protein</fullName>
    </submittedName>
</protein>
<evidence type="ECO:0000256" key="1">
    <source>
        <dbReference type="ARBA" id="ARBA00005851"/>
    </source>
</evidence>
<keyword evidence="3" id="KW-1185">Reference proteome</keyword>
<dbReference type="Pfam" id="PF01187">
    <property type="entry name" value="MIF"/>
    <property type="match status" value="1"/>
</dbReference>
<dbReference type="AlphaFoldDB" id="A0A663MBL4"/>
<accession>A0A663MBL4</accession>
<dbReference type="InterPro" id="IPR001398">
    <property type="entry name" value="Macrophage_inhib_fac"/>
</dbReference>
<sequence length="122" mass="12978">MESSPAEKGLGVSVDGKLPVSQQRALAAQKGSRVLGCIQSSVGSRAREGIRPLCSGETPPGVLCPALGAPTSEGHGPARRHSARFFDVLTAQLGLGPERIIIRFYPLEPWQIGKNRTVMTFL</sequence>
<dbReference type="Proteomes" id="UP000472269">
    <property type="component" value="Unplaced"/>
</dbReference>
<proteinExistence type="inferred from homology"/>
<dbReference type="SUPFAM" id="SSF55331">
    <property type="entry name" value="Tautomerase/MIF"/>
    <property type="match status" value="1"/>
</dbReference>
<dbReference type="InterPro" id="IPR014347">
    <property type="entry name" value="Tautomerase/MIF_sf"/>
</dbReference>
<reference evidence="2" key="1">
    <citation type="submission" date="2025-08" db="UniProtKB">
        <authorList>
            <consortium name="Ensembl"/>
        </authorList>
    </citation>
    <scope>IDENTIFICATION</scope>
</reference>
<evidence type="ECO:0000313" key="3">
    <source>
        <dbReference type="Proteomes" id="UP000472269"/>
    </source>
</evidence>
<dbReference type="Gene3D" id="3.30.429.10">
    <property type="entry name" value="Macrophage Migration Inhibitory Factor"/>
    <property type="match status" value="1"/>
</dbReference>
<evidence type="ECO:0000313" key="2">
    <source>
        <dbReference type="Ensembl" id="ENSACUP00000009147.1"/>
    </source>
</evidence>
<name>A0A663MBL4_ATHCN</name>
<reference evidence="2" key="2">
    <citation type="submission" date="2025-09" db="UniProtKB">
        <authorList>
            <consortium name="Ensembl"/>
        </authorList>
    </citation>
    <scope>IDENTIFICATION</scope>
</reference>